<sequence length="960" mass="107319">MSNRKEGVLVTGKVGYIVKMLIVMVLVLGTPIIFFSSIGDNPLTVRTNETRNIAIVNEDIGAEKGVNDISFGNEVTSVLSSDSKFDWTVLSRSAAVNGLKNKQYDAIVYIPSDFSSNILTYENLTPVKAEFQYTVQDQLNAVNRESVLREIDNATARVNSSISTLYWSYVSQDLEGVRSKFDGILEKEIAFQNTMYAFYAPSSETLATEIERQKSMLEGIQSSLASNEEMTASNTDQVQQFEQSLSAFVDYVEQYKQYQTEQQELLQQLQNDSMGMVTAAINEQNPRYMELRNYLKEQSDELSKNFGVLGTKMSDNNQTMAELSAYRIEQVAKQRDAFLSQRSNEESSQQSNLIQRLSELKGQLSDGSQEDPTLPEEPVEEIPDNEDIPENPGEGEGELPGEEQSIDTERAKLAEVATTINEIQASLTGVNDPPVEQITLAIDALLALTGEINTVNENLRIIGERENPLEGTVEELRTQVEQLQQQVVDLQTRNQELTEKFRQQYLDLFRNRLKPVLDEIEKKEGQIIQSSYLSEGQRGRLQTVFSQEIVNKNPEVVMNYHATLVKFENAINSSLRNDQNYQAFMTQLNQVLGIKEKEQAILDELLLEMPEANERLTVLKDETATFFDGYQNNMQTMQDKINEELGSIQESADGVMRKMLSVIGEAPVQGNEALGGVSLVNNQQSISEGLLTMSDAINTIGESQSNVVSYTDELQGKVESVQQDANHLNEKWSENVETTQMYRDDIFSVLGNTFVDGQKNGQVYQYLANPLQTNGEVAAKQEEKKVPPVVVLVIVLISSLLIGYFSYYFTHSPKSVRAAMFILLNLVVGLIISMYGMDIYPLAERGAIQWTIFTTLLLTAAALVVTISFSISRLVGWLASVGLVIFFISPLLALTAPNIGYEDPMSSVYLSIQYGPDTLFMPAVLLLVSIMIVLACIPLAIQFFKNRDKTNDDVENNEAS</sequence>
<feature type="transmembrane region" description="Helical" evidence="9">
    <location>
        <begin position="919"/>
        <end position="941"/>
    </location>
</feature>
<protein>
    <submittedName>
        <fullName evidence="10">Type VII secretion protein EsaA</fullName>
    </submittedName>
</protein>
<dbReference type="Proteomes" id="UP000215137">
    <property type="component" value="Chromosome"/>
</dbReference>
<dbReference type="InterPro" id="IPR051449">
    <property type="entry name" value="ABC-2_transporter_component"/>
</dbReference>
<feature type="transmembrane region" description="Helical" evidence="9">
    <location>
        <begin position="816"/>
        <end position="835"/>
    </location>
</feature>
<organism evidence="10 11">
    <name type="scientific">Cytobacillus kochii</name>
    <dbReference type="NCBI Taxonomy" id="859143"/>
    <lineage>
        <taxon>Bacteria</taxon>
        <taxon>Bacillati</taxon>
        <taxon>Bacillota</taxon>
        <taxon>Bacilli</taxon>
        <taxon>Bacillales</taxon>
        <taxon>Bacillaceae</taxon>
        <taxon>Cytobacillus</taxon>
    </lineage>
</organism>
<evidence type="ECO:0000256" key="9">
    <source>
        <dbReference type="SAM" id="Phobius"/>
    </source>
</evidence>
<dbReference type="OrthoDB" id="4974788at2"/>
<dbReference type="NCBIfam" id="TIGR03929">
    <property type="entry name" value="T7_esaA_Nterm"/>
    <property type="match status" value="1"/>
</dbReference>
<feature type="transmembrane region" description="Helical" evidence="9">
    <location>
        <begin position="847"/>
        <end position="867"/>
    </location>
</feature>
<feature type="region of interest" description="Disordered" evidence="8">
    <location>
        <begin position="363"/>
        <end position="403"/>
    </location>
</feature>
<feature type="transmembrane region" description="Helical" evidence="9">
    <location>
        <begin position="874"/>
        <end position="899"/>
    </location>
</feature>
<accession>A0A248TG70</accession>
<evidence type="ECO:0000256" key="6">
    <source>
        <dbReference type="ARBA" id="ARBA00023136"/>
    </source>
</evidence>
<reference evidence="10 11" key="1">
    <citation type="submission" date="2017-08" db="EMBL/GenBank/DDBJ databases">
        <title>Complete Genome Sequence of Bacillus kochii Oregon-R-modENCODE STRAIN BDGP4, isolated from Drosophila melanogaster gut.</title>
        <authorList>
            <person name="Wan K.H."/>
            <person name="Yu C."/>
            <person name="Park S."/>
            <person name="Hammonds A.S."/>
            <person name="Booth B.W."/>
            <person name="Celniker S.E."/>
        </authorList>
    </citation>
    <scope>NUCLEOTIDE SEQUENCE [LARGE SCALE GENOMIC DNA]</scope>
    <source>
        <strain evidence="10 11">BDGP4</strain>
    </source>
</reference>
<keyword evidence="11" id="KW-1185">Reference proteome</keyword>
<dbReference type="AlphaFoldDB" id="A0A248TG70"/>
<dbReference type="GO" id="GO:0005886">
    <property type="term" value="C:plasma membrane"/>
    <property type="evidence" value="ECO:0007669"/>
    <property type="project" value="UniProtKB-SubCell"/>
</dbReference>
<keyword evidence="3" id="KW-1003">Cell membrane</keyword>
<dbReference type="EMBL" id="CP022983">
    <property type="protein sequence ID" value="ASV67175.1"/>
    <property type="molecule type" value="Genomic_DNA"/>
</dbReference>
<comment type="similarity">
    <text evidence="2">Belongs to the EsaA family.</text>
</comment>
<name>A0A248TG70_9BACI</name>
<proteinExistence type="inferred from homology"/>
<feature type="compositionally biased region" description="Acidic residues" evidence="8">
    <location>
        <begin position="373"/>
        <end position="403"/>
    </location>
</feature>
<evidence type="ECO:0000256" key="4">
    <source>
        <dbReference type="ARBA" id="ARBA00022692"/>
    </source>
</evidence>
<evidence type="ECO:0000256" key="5">
    <source>
        <dbReference type="ARBA" id="ARBA00022989"/>
    </source>
</evidence>
<evidence type="ECO:0000256" key="8">
    <source>
        <dbReference type="SAM" id="MobiDB-lite"/>
    </source>
</evidence>
<evidence type="ECO:0000313" key="11">
    <source>
        <dbReference type="Proteomes" id="UP000215137"/>
    </source>
</evidence>
<gene>
    <name evidence="10" type="primary">esaA</name>
    <name evidence="10" type="ORF">CKF48_07440</name>
</gene>
<evidence type="ECO:0000256" key="2">
    <source>
        <dbReference type="ARBA" id="ARBA00008338"/>
    </source>
</evidence>
<keyword evidence="4 9" id="KW-0812">Transmembrane</keyword>
<dbReference type="Gene3D" id="3.40.1710.10">
    <property type="entry name" value="abc type-2 transporter like domain"/>
    <property type="match status" value="1"/>
</dbReference>
<dbReference type="PANTHER" id="PTHR30294:SF29">
    <property type="entry name" value="MULTIDRUG ABC TRANSPORTER PERMEASE YBHS-RELATED"/>
    <property type="match status" value="1"/>
</dbReference>
<comment type="subcellular location">
    <subcellularLocation>
        <location evidence="1">Cell membrane</location>
        <topology evidence="1">Multi-pass membrane protein</topology>
    </subcellularLocation>
</comment>
<dbReference type="InterPro" id="IPR023838">
    <property type="entry name" value="T7SS_EsaA"/>
</dbReference>
<keyword evidence="6 9" id="KW-0472">Membrane</keyword>
<dbReference type="KEGG" id="bko:CKF48_07440"/>
<feature type="transmembrane region" description="Helical" evidence="9">
    <location>
        <begin position="789"/>
        <end position="809"/>
    </location>
</feature>
<evidence type="ECO:0000256" key="3">
    <source>
        <dbReference type="ARBA" id="ARBA00022475"/>
    </source>
</evidence>
<evidence type="ECO:0000256" key="7">
    <source>
        <dbReference type="SAM" id="Coils"/>
    </source>
</evidence>
<dbReference type="PANTHER" id="PTHR30294">
    <property type="entry name" value="MEMBRANE COMPONENT OF ABC TRANSPORTER YHHJ-RELATED"/>
    <property type="match status" value="1"/>
</dbReference>
<feature type="coiled-coil region" evidence="7">
    <location>
        <begin position="595"/>
        <end position="622"/>
    </location>
</feature>
<evidence type="ECO:0000256" key="1">
    <source>
        <dbReference type="ARBA" id="ARBA00004651"/>
    </source>
</evidence>
<keyword evidence="7" id="KW-0175">Coiled coil</keyword>
<feature type="coiled-coil region" evidence="7">
    <location>
        <begin position="466"/>
        <end position="500"/>
    </location>
</feature>
<evidence type="ECO:0000313" key="10">
    <source>
        <dbReference type="EMBL" id="ASV67175.1"/>
    </source>
</evidence>
<keyword evidence="5 9" id="KW-1133">Transmembrane helix</keyword>
<feature type="transmembrane region" description="Helical" evidence="9">
    <location>
        <begin position="21"/>
        <end position="39"/>
    </location>
</feature>